<dbReference type="InterPro" id="IPR036188">
    <property type="entry name" value="FAD/NAD-bd_sf"/>
</dbReference>
<dbReference type="Pfam" id="PF13738">
    <property type="entry name" value="Pyr_redox_3"/>
    <property type="match status" value="1"/>
</dbReference>
<evidence type="ECO:0000256" key="1">
    <source>
        <dbReference type="ARBA" id="ARBA00023002"/>
    </source>
</evidence>
<accession>A0ABP5F135</accession>
<evidence type="ECO:0000313" key="2">
    <source>
        <dbReference type="EMBL" id="GAA2011699.1"/>
    </source>
</evidence>
<dbReference type="Proteomes" id="UP001500755">
    <property type="component" value="Unassembled WGS sequence"/>
</dbReference>
<gene>
    <name evidence="2" type="ORF">GCM10009755_23850</name>
</gene>
<dbReference type="SUPFAM" id="SSF51905">
    <property type="entry name" value="FAD/NAD(P)-binding domain"/>
    <property type="match status" value="1"/>
</dbReference>
<keyword evidence="1" id="KW-0560">Oxidoreductase</keyword>
<organism evidence="2 3">
    <name type="scientific">Brevibacterium samyangense</name>
    <dbReference type="NCBI Taxonomy" id="366888"/>
    <lineage>
        <taxon>Bacteria</taxon>
        <taxon>Bacillati</taxon>
        <taxon>Actinomycetota</taxon>
        <taxon>Actinomycetes</taxon>
        <taxon>Micrococcales</taxon>
        <taxon>Brevibacteriaceae</taxon>
        <taxon>Brevibacterium</taxon>
    </lineage>
</organism>
<dbReference type="Gene3D" id="3.50.50.60">
    <property type="entry name" value="FAD/NAD(P)-binding domain"/>
    <property type="match status" value="1"/>
</dbReference>
<dbReference type="EMBL" id="BAAANO010000023">
    <property type="protein sequence ID" value="GAA2011699.1"/>
    <property type="molecule type" value="Genomic_DNA"/>
</dbReference>
<dbReference type="PANTHER" id="PTHR43539:SF78">
    <property type="entry name" value="FLAVIN-CONTAINING MONOOXYGENASE"/>
    <property type="match status" value="1"/>
</dbReference>
<reference evidence="3" key="1">
    <citation type="journal article" date="2019" name="Int. J. Syst. Evol. Microbiol.">
        <title>The Global Catalogue of Microorganisms (GCM) 10K type strain sequencing project: providing services to taxonomists for standard genome sequencing and annotation.</title>
        <authorList>
            <consortium name="The Broad Institute Genomics Platform"/>
            <consortium name="The Broad Institute Genome Sequencing Center for Infectious Disease"/>
            <person name="Wu L."/>
            <person name="Ma J."/>
        </authorList>
    </citation>
    <scope>NUCLEOTIDE SEQUENCE [LARGE SCALE GENOMIC DNA]</scope>
    <source>
        <strain evidence="3">JCM 14546</strain>
    </source>
</reference>
<keyword evidence="3" id="KW-1185">Reference proteome</keyword>
<evidence type="ECO:0000313" key="3">
    <source>
        <dbReference type="Proteomes" id="UP001500755"/>
    </source>
</evidence>
<comment type="caution">
    <text evidence="2">The sequence shown here is derived from an EMBL/GenBank/DDBJ whole genome shotgun (WGS) entry which is preliminary data.</text>
</comment>
<dbReference type="PANTHER" id="PTHR43539">
    <property type="entry name" value="FLAVIN-BINDING MONOOXYGENASE-LIKE PROTEIN (AFU_ORTHOLOGUE AFUA_4G09220)"/>
    <property type="match status" value="1"/>
</dbReference>
<proteinExistence type="predicted"/>
<sequence length="495" mass="51264">MLGAMTSFIDLTPVGSDAPACGPGSDSACCDPAEAPLAAGLVTGPVAQPVGTGRLSTLPVAVIGAGPIGLAAAAHLHARGIDFVVLEKRDTPGAAVADWGHTRLFSPWEHLVDPVTKDLLEAAGWTHPKESRAPYGKELVEQYVTPLAELPVLAAHIRTGVEVLAVTREGMDRSRSRGRAEAPFVVRLRGASGEVRDETFRAVIDASGTWANPNPLGSNGLEPLGLDAVRDRIVPALPDVLGSDRARFAGKHVTVVGAGHSAANTLIALAGLARSEEGTRVSWLIRSPKAVRVTTAEDELEGRGALGSRVDELVVSGRIDLVPSFEIVAAEESPSGGVRLVGRDASGVSGGAVGEGGSGGGAAGGGAAESRVHDTDVVVVSTGFRPDLDMLRELRLDLDEVVEAPRALADMIDPNEHSCGTVSPHGFKELAHPEPGFFIVGMKSYGRAPTFLLKTGYEQVRSVVAWLAGDVESASRVELVLPETGVCSTVEGGCC</sequence>
<name>A0ABP5F135_9MICO</name>
<dbReference type="InterPro" id="IPR050982">
    <property type="entry name" value="Auxin_biosynth/cation_transpt"/>
</dbReference>
<protein>
    <submittedName>
        <fullName evidence="2">NAD(P)-binding domain-containing protein</fullName>
    </submittedName>
</protein>
<dbReference type="PRINTS" id="PR00368">
    <property type="entry name" value="FADPNR"/>
</dbReference>